<dbReference type="AlphaFoldDB" id="A0A2P2C6M3"/>
<evidence type="ECO:0000256" key="7">
    <source>
        <dbReference type="ARBA" id="ARBA00022679"/>
    </source>
</evidence>
<evidence type="ECO:0000313" key="10">
    <source>
        <dbReference type="EMBL" id="CUR57660.1"/>
    </source>
</evidence>
<dbReference type="Pfam" id="PF02277">
    <property type="entry name" value="DBI_PRT"/>
    <property type="match status" value="1"/>
</dbReference>
<proteinExistence type="inferred from homology"/>
<dbReference type="InterPro" id="IPR036087">
    <property type="entry name" value="Nict_dMeBzImd_PRibTrfase_sf"/>
</dbReference>
<dbReference type="FunFam" id="3.40.50.10210:FF:000001">
    <property type="entry name" value="Nicotinate-nucleotide--dimethylbenzimidazole phosphoribosyltransferase"/>
    <property type="match status" value="1"/>
</dbReference>
<comment type="catalytic activity">
    <reaction evidence="9">
        <text>5,6-dimethylbenzimidazole + nicotinate beta-D-ribonucleotide = alpha-ribazole 5'-phosphate + nicotinate + H(+)</text>
        <dbReference type="Rhea" id="RHEA:11196"/>
        <dbReference type="ChEBI" id="CHEBI:15378"/>
        <dbReference type="ChEBI" id="CHEBI:15890"/>
        <dbReference type="ChEBI" id="CHEBI:32544"/>
        <dbReference type="ChEBI" id="CHEBI:57502"/>
        <dbReference type="ChEBI" id="CHEBI:57918"/>
        <dbReference type="EC" id="2.4.2.21"/>
    </reaction>
</comment>
<accession>A0A2P2C6M3</accession>
<dbReference type="EMBL" id="CZKA01000038">
    <property type="protein sequence ID" value="CUR57660.1"/>
    <property type="molecule type" value="Genomic_DNA"/>
</dbReference>
<organism evidence="10">
    <name type="scientific">metagenome</name>
    <dbReference type="NCBI Taxonomy" id="256318"/>
    <lineage>
        <taxon>unclassified sequences</taxon>
        <taxon>metagenomes</taxon>
    </lineage>
</organism>
<evidence type="ECO:0000256" key="1">
    <source>
        <dbReference type="ARBA" id="ARBA00005049"/>
    </source>
</evidence>
<dbReference type="SUPFAM" id="SSF52733">
    <property type="entry name" value="Nicotinate mononucleotide:5,6-dimethylbenzimidazole phosphoribosyltransferase (CobT)"/>
    <property type="match status" value="1"/>
</dbReference>
<evidence type="ECO:0000256" key="3">
    <source>
        <dbReference type="ARBA" id="ARBA00011991"/>
    </source>
</evidence>
<dbReference type="NCBIfam" id="TIGR03160">
    <property type="entry name" value="cobT_DBIPRT"/>
    <property type="match status" value="1"/>
</dbReference>
<dbReference type="PANTHER" id="PTHR43463:SF1">
    <property type="entry name" value="NICOTINATE-NUCLEOTIDE--DIMETHYLBENZIMIDAZOLE PHOSPHORIBOSYLTRANSFERASE"/>
    <property type="match status" value="1"/>
</dbReference>
<name>A0A2P2C6M3_9ZZZZ</name>
<dbReference type="NCBIfam" id="NF000996">
    <property type="entry name" value="PRK00105.1"/>
    <property type="match status" value="1"/>
</dbReference>
<evidence type="ECO:0000256" key="6">
    <source>
        <dbReference type="ARBA" id="ARBA00022676"/>
    </source>
</evidence>
<dbReference type="InterPro" id="IPR023195">
    <property type="entry name" value="Nict_dMeBzImd_PRibTrfase_N"/>
</dbReference>
<dbReference type="Gene3D" id="1.10.1610.10">
    <property type="match status" value="1"/>
</dbReference>
<dbReference type="PANTHER" id="PTHR43463">
    <property type="entry name" value="NICOTINATE-NUCLEOTIDE--DIMETHYLBENZIMIDAZOLE PHOSPHORIBOSYLTRANSFERASE"/>
    <property type="match status" value="1"/>
</dbReference>
<comment type="pathway">
    <text evidence="1">Nucleoside biosynthesis; alpha-ribazole biosynthesis; alpha-ribazole from 5,6-dimethylbenzimidazole: step 1/2.</text>
</comment>
<sequence length="353" mass="35565">MSISEDLLATTVAAIEPLDSAAMAEALARQAQLTKPPGALGVLESVSVTLAGIHGSCPPPVPEELVVAVFAGDHGVVASGVTPWPQEVTTGMVENFRAGGAAVNVLAAEAGGSVVVVDVGVASEVKDDDLVWVRKVRPGTADLSRGPAMSREEAVEAIGVGIRVAHDLVAQGYDALATGDMGIGNTTPSACLISALTGRPAAEITGRGTGIDDDMLAHKTRIVADAVARLDPEADPLTVLAEVGGLEHAGLVGLILGGASSRVPVVLDGVIAGSAALVAQRLSADAISYCFAGHRSVEPGHLAALDQLGLRPLVDLDLRLGEGSGAALAFPLIRASAAVLLRMATFESAGIES</sequence>
<dbReference type="UniPathway" id="UPA00061">
    <property type="reaction ID" value="UER00516"/>
</dbReference>
<dbReference type="GO" id="GO:0008939">
    <property type="term" value="F:nicotinate-nucleotide-dimethylbenzimidazole phosphoribosyltransferase activity"/>
    <property type="evidence" value="ECO:0007669"/>
    <property type="project" value="UniProtKB-EC"/>
</dbReference>
<dbReference type="EC" id="2.4.2.21" evidence="3"/>
<reference evidence="10" key="1">
    <citation type="submission" date="2015-08" db="EMBL/GenBank/DDBJ databases">
        <authorList>
            <person name="Babu N.S."/>
            <person name="Beckwith C.J."/>
            <person name="Beseler K.G."/>
            <person name="Brison A."/>
            <person name="Carone J.V."/>
            <person name="Caskin T.P."/>
            <person name="Diamond M."/>
            <person name="Durham M.E."/>
            <person name="Foxe J.M."/>
            <person name="Go M."/>
            <person name="Henderson B.A."/>
            <person name="Jones I.B."/>
            <person name="McGettigan J.A."/>
            <person name="Micheletti S.J."/>
            <person name="Nasrallah M.E."/>
            <person name="Ortiz D."/>
            <person name="Piller C.R."/>
            <person name="Privatt S.R."/>
            <person name="Schneider S.L."/>
            <person name="Sharp S."/>
            <person name="Smith T.C."/>
            <person name="Stanton J.D."/>
            <person name="Ullery H.E."/>
            <person name="Wilson R.J."/>
            <person name="Serrano M.G."/>
            <person name="Buck G."/>
            <person name="Lee V."/>
            <person name="Wang Y."/>
            <person name="Carvalho R."/>
            <person name="Voegtly L."/>
            <person name="Shi R."/>
            <person name="Duckworth R."/>
            <person name="Johnson A."/>
            <person name="Loviza R."/>
            <person name="Walstead R."/>
            <person name="Shah Z."/>
            <person name="Kiflezghi M."/>
            <person name="Wade K."/>
            <person name="Ball S.L."/>
            <person name="Bradley K.W."/>
            <person name="Asai D.J."/>
            <person name="Bowman C.A."/>
            <person name="Russell D.A."/>
            <person name="Pope W.H."/>
            <person name="Jacobs-Sera D."/>
            <person name="Hendrix R.W."/>
            <person name="Hatfull G.F."/>
        </authorList>
    </citation>
    <scope>NUCLEOTIDE SEQUENCE</scope>
</reference>
<dbReference type="HAMAP" id="MF_00230">
    <property type="entry name" value="CobT"/>
    <property type="match status" value="1"/>
</dbReference>
<evidence type="ECO:0000256" key="2">
    <source>
        <dbReference type="ARBA" id="ARBA00007110"/>
    </source>
</evidence>
<dbReference type="GO" id="GO:0009236">
    <property type="term" value="P:cobalamin biosynthetic process"/>
    <property type="evidence" value="ECO:0007669"/>
    <property type="project" value="UniProtKB-KW"/>
</dbReference>
<keyword evidence="7 10" id="KW-0808">Transferase</keyword>
<evidence type="ECO:0000256" key="9">
    <source>
        <dbReference type="ARBA" id="ARBA00047340"/>
    </source>
</evidence>
<keyword evidence="6 10" id="KW-0328">Glycosyltransferase</keyword>
<comment type="similarity">
    <text evidence="2">Belongs to the CobT family.</text>
</comment>
<evidence type="ECO:0000256" key="8">
    <source>
        <dbReference type="ARBA" id="ARBA00030686"/>
    </source>
</evidence>
<evidence type="ECO:0000256" key="4">
    <source>
        <dbReference type="ARBA" id="ARBA00015486"/>
    </source>
</evidence>
<dbReference type="CDD" id="cd02439">
    <property type="entry name" value="DMB-PRT_CobT"/>
    <property type="match status" value="1"/>
</dbReference>
<evidence type="ECO:0000256" key="5">
    <source>
        <dbReference type="ARBA" id="ARBA00022573"/>
    </source>
</evidence>
<dbReference type="InterPro" id="IPR003200">
    <property type="entry name" value="Nict_dMeBzImd_PRibTrfase"/>
</dbReference>
<dbReference type="InterPro" id="IPR017846">
    <property type="entry name" value="Nict_dMeBzImd_PRibTrfase_bact"/>
</dbReference>
<keyword evidence="5" id="KW-0169">Cobalamin biosynthesis</keyword>
<gene>
    <name evidence="10" type="primary">cobT</name>
    <name evidence="10" type="ORF">NOCA2430023</name>
</gene>
<dbReference type="Gene3D" id="3.40.50.10210">
    <property type="match status" value="1"/>
</dbReference>
<protein>
    <recommendedName>
        <fullName evidence="4">Nicotinate-nucleotide--dimethylbenzimidazole phosphoribosyltransferase</fullName>
        <ecNumber evidence="3">2.4.2.21</ecNumber>
    </recommendedName>
    <alternativeName>
        <fullName evidence="8">N(1)-alpha-phosphoribosyltransferase</fullName>
    </alternativeName>
</protein>